<accession>A0A2P6TCZ8</accession>
<sequence>MELTVKLLAALPARAEGLGSVRHESPFRPKFSVQVSLLGPDGLTHIQRTKEFALKGKGGSGGGGAAGGSRPQPLGHHTLTFTLPSCPACSSRPTSSCGSNSGRSRLNSPTHSFTAGSGGGSGSTGCCEQAEGAATELRFGVLGKLSDMTTDVLMAQGSITLSDLPADGHPHSATIKMRRWCGATAGQPAGELAVELRLRPRRFGGSRRGGLARCPSGAASDTGLLSRSASGSSRGGGGSSSRLSYSASGPQDGTRRPLLSRLLAALQPACACTQVAPM</sequence>
<feature type="compositionally biased region" description="Polar residues" evidence="1">
    <location>
        <begin position="92"/>
        <end position="115"/>
    </location>
</feature>
<evidence type="ECO:0000256" key="1">
    <source>
        <dbReference type="SAM" id="MobiDB-lite"/>
    </source>
</evidence>
<proteinExistence type="predicted"/>
<feature type="region of interest" description="Disordered" evidence="1">
    <location>
        <begin position="54"/>
        <end position="77"/>
    </location>
</feature>
<feature type="compositionally biased region" description="Low complexity" evidence="1">
    <location>
        <begin position="223"/>
        <end position="232"/>
    </location>
</feature>
<evidence type="ECO:0000313" key="3">
    <source>
        <dbReference type="Proteomes" id="UP000239899"/>
    </source>
</evidence>
<reference evidence="2 3" key="1">
    <citation type="journal article" date="2018" name="Plant J.">
        <title>Genome sequences of Chlorella sorokiniana UTEX 1602 and Micractinium conductrix SAG 241.80: implications to maltose excretion by a green alga.</title>
        <authorList>
            <person name="Arriola M.B."/>
            <person name="Velmurugan N."/>
            <person name="Zhang Y."/>
            <person name="Plunkett M.H."/>
            <person name="Hondzo H."/>
            <person name="Barney B.M."/>
        </authorList>
    </citation>
    <scope>NUCLEOTIDE SEQUENCE [LARGE SCALE GENOMIC DNA]</scope>
    <source>
        <strain evidence="3">UTEX 1602</strain>
    </source>
</reference>
<dbReference type="AlphaFoldDB" id="A0A2P6TCZ8"/>
<dbReference type="Proteomes" id="UP000239899">
    <property type="component" value="Unassembled WGS sequence"/>
</dbReference>
<feature type="region of interest" description="Disordered" evidence="1">
    <location>
        <begin position="92"/>
        <end position="121"/>
    </location>
</feature>
<protein>
    <submittedName>
        <fullName evidence="2">Uncharacterized protein</fullName>
    </submittedName>
</protein>
<feature type="region of interest" description="Disordered" evidence="1">
    <location>
        <begin position="205"/>
        <end position="254"/>
    </location>
</feature>
<feature type="compositionally biased region" description="Low complexity" evidence="1">
    <location>
        <begin position="240"/>
        <end position="249"/>
    </location>
</feature>
<gene>
    <name evidence="2" type="ORF">C2E21_8963</name>
</gene>
<feature type="compositionally biased region" description="Gly residues" evidence="1">
    <location>
        <begin position="56"/>
        <end position="67"/>
    </location>
</feature>
<keyword evidence="3" id="KW-1185">Reference proteome</keyword>
<name>A0A2P6TCZ8_CHLSO</name>
<evidence type="ECO:0000313" key="2">
    <source>
        <dbReference type="EMBL" id="PRW20508.1"/>
    </source>
</evidence>
<dbReference type="EMBL" id="LHPG02000023">
    <property type="protein sequence ID" value="PRW20508.1"/>
    <property type="molecule type" value="Genomic_DNA"/>
</dbReference>
<comment type="caution">
    <text evidence="2">The sequence shown here is derived from an EMBL/GenBank/DDBJ whole genome shotgun (WGS) entry which is preliminary data.</text>
</comment>
<organism evidence="2 3">
    <name type="scientific">Chlorella sorokiniana</name>
    <name type="common">Freshwater green alga</name>
    <dbReference type="NCBI Taxonomy" id="3076"/>
    <lineage>
        <taxon>Eukaryota</taxon>
        <taxon>Viridiplantae</taxon>
        <taxon>Chlorophyta</taxon>
        <taxon>core chlorophytes</taxon>
        <taxon>Trebouxiophyceae</taxon>
        <taxon>Chlorellales</taxon>
        <taxon>Chlorellaceae</taxon>
        <taxon>Chlorella clade</taxon>
        <taxon>Chlorella</taxon>
    </lineage>
</organism>